<dbReference type="EMBL" id="UZAU01000185">
    <property type="status" value="NOT_ANNOTATED_CDS"/>
    <property type="molecule type" value="Genomic_DNA"/>
</dbReference>
<proteinExistence type="predicted"/>
<protein>
    <submittedName>
        <fullName evidence="1">Uncharacterized protein</fullName>
    </submittedName>
</protein>
<dbReference type="Gramene" id="novel_model_1143_5bd9a17a">
    <property type="protein sequence ID" value="cds.novel_model_1143_5bd9a17a"/>
    <property type="gene ID" value="novel_gene_640_5bd9a17a"/>
</dbReference>
<evidence type="ECO:0000313" key="2">
    <source>
        <dbReference type="Proteomes" id="UP000596661"/>
    </source>
</evidence>
<reference evidence="1" key="2">
    <citation type="submission" date="2021-03" db="UniProtKB">
        <authorList>
            <consortium name="EnsemblPlants"/>
        </authorList>
    </citation>
    <scope>IDENTIFICATION</scope>
</reference>
<evidence type="ECO:0000313" key="1">
    <source>
        <dbReference type="EnsemblPlants" id="cds.novel_model_1143_5bd9a17a"/>
    </source>
</evidence>
<dbReference type="AlphaFoldDB" id="A0A803QTB8"/>
<dbReference type="Proteomes" id="UP000596661">
    <property type="component" value="Chromosome 2"/>
</dbReference>
<accession>A0A803QTB8</accession>
<keyword evidence="2" id="KW-1185">Reference proteome</keyword>
<name>A0A803QTB8_CANSA</name>
<organism evidence="1 2">
    <name type="scientific">Cannabis sativa</name>
    <name type="common">Hemp</name>
    <name type="synonym">Marijuana</name>
    <dbReference type="NCBI Taxonomy" id="3483"/>
    <lineage>
        <taxon>Eukaryota</taxon>
        <taxon>Viridiplantae</taxon>
        <taxon>Streptophyta</taxon>
        <taxon>Embryophyta</taxon>
        <taxon>Tracheophyta</taxon>
        <taxon>Spermatophyta</taxon>
        <taxon>Magnoliopsida</taxon>
        <taxon>eudicotyledons</taxon>
        <taxon>Gunneridae</taxon>
        <taxon>Pentapetalae</taxon>
        <taxon>rosids</taxon>
        <taxon>fabids</taxon>
        <taxon>Rosales</taxon>
        <taxon>Cannabaceae</taxon>
        <taxon>Cannabis</taxon>
    </lineage>
</organism>
<dbReference type="EnsemblPlants" id="novel_model_1143_5bd9a17a">
    <property type="protein sequence ID" value="cds.novel_model_1143_5bd9a17a"/>
    <property type="gene ID" value="novel_gene_640_5bd9a17a"/>
</dbReference>
<reference evidence="1" key="1">
    <citation type="submission" date="2018-11" db="EMBL/GenBank/DDBJ databases">
        <authorList>
            <person name="Grassa J C."/>
        </authorList>
    </citation>
    <scope>NUCLEOTIDE SEQUENCE [LARGE SCALE GENOMIC DNA]</scope>
</reference>
<sequence>MQEVRCNSLDTRSDCCKRIIWQWSPYHLRQSPDNLPIISGITYCWDRRQCLLSATFSIFICTLLLAECRCWQNYICTIHTPIPMMSLINHKGISGNLIQVHIISTHQIHKFGSLEAVYRLWHKTQVKCCSLGSTEKQNIETIPIRSDNFCIICYGFNS</sequence>